<dbReference type="EMBL" id="JAIXNE010000001">
    <property type="protein sequence ID" value="MCA6074272.1"/>
    <property type="molecule type" value="Genomic_DNA"/>
</dbReference>
<dbReference type="GO" id="GO:0000155">
    <property type="term" value="F:phosphorelay sensor kinase activity"/>
    <property type="evidence" value="ECO:0007669"/>
    <property type="project" value="InterPro"/>
</dbReference>
<evidence type="ECO:0000256" key="1">
    <source>
        <dbReference type="SAM" id="Phobius"/>
    </source>
</evidence>
<dbReference type="PANTHER" id="PTHR34220">
    <property type="entry name" value="SENSOR HISTIDINE KINASE YPDA"/>
    <property type="match status" value="1"/>
</dbReference>
<dbReference type="InterPro" id="IPR050640">
    <property type="entry name" value="Bact_2-comp_sensor_kinase"/>
</dbReference>
<gene>
    <name evidence="3" type="ORF">LDX50_05295</name>
</gene>
<name>A0A9X1HQB3_9BACT</name>
<dbReference type="AlphaFoldDB" id="A0A9X1HQB3"/>
<dbReference type="Gene3D" id="3.30.565.10">
    <property type="entry name" value="Histidine kinase-like ATPase, C-terminal domain"/>
    <property type="match status" value="1"/>
</dbReference>
<keyword evidence="1" id="KW-0812">Transmembrane</keyword>
<dbReference type="InterPro" id="IPR036890">
    <property type="entry name" value="HATPase_C_sf"/>
</dbReference>
<evidence type="ECO:0000313" key="3">
    <source>
        <dbReference type="EMBL" id="MCA6074272.1"/>
    </source>
</evidence>
<keyword evidence="1" id="KW-1133">Transmembrane helix</keyword>
<sequence>MCPACIENLELFLKVGFFSSIIWIFMWQGNGLLSDYISSRISWMDNPGKRLAWGVVGILVYTPLAMLFLNYAFGAMWNMNMGMTNSFQDFLSSAGVAIAITVVISLFFNAKMFFISWRQTSINAEKIKQESLKSQFEALKAQINPHFLFNSLNALSSLVYVDADQSAKFIKQLSKVYRYLLDNQFREVVDISEEISFVNSYLYLQKIRFGENLKIDLDLSKKEGYSIPPLSIQTLIENAIKHNEISEEYPLTVQVSDDGEYVEVKNSIRIKNRPVTDSPHIGLKNLNARIELLTHKKMSVINEGNTFLVKIPIIEKHHESSNS</sequence>
<evidence type="ECO:0000259" key="2">
    <source>
        <dbReference type="Pfam" id="PF06580"/>
    </source>
</evidence>
<dbReference type="PANTHER" id="PTHR34220:SF7">
    <property type="entry name" value="SENSOR HISTIDINE KINASE YPDA"/>
    <property type="match status" value="1"/>
</dbReference>
<evidence type="ECO:0000313" key="4">
    <source>
        <dbReference type="Proteomes" id="UP001139409"/>
    </source>
</evidence>
<organism evidence="3 4">
    <name type="scientific">Fulvivirga sedimenti</name>
    <dbReference type="NCBI Taxonomy" id="2879465"/>
    <lineage>
        <taxon>Bacteria</taxon>
        <taxon>Pseudomonadati</taxon>
        <taxon>Bacteroidota</taxon>
        <taxon>Cytophagia</taxon>
        <taxon>Cytophagales</taxon>
        <taxon>Fulvivirgaceae</taxon>
        <taxon>Fulvivirga</taxon>
    </lineage>
</organism>
<keyword evidence="3" id="KW-0808">Transferase</keyword>
<feature type="transmembrane region" description="Helical" evidence="1">
    <location>
        <begin position="12"/>
        <end position="30"/>
    </location>
</feature>
<keyword evidence="1" id="KW-0472">Membrane</keyword>
<dbReference type="RefSeq" id="WP_225697368.1">
    <property type="nucleotide sequence ID" value="NZ_JAIXNE010000001.1"/>
</dbReference>
<dbReference type="Proteomes" id="UP001139409">
    <property type="component" value="Unassembled WGS sequence"/>
</dbReference>
<proteinExistence type="predicted"/>
<feature type="transmembrane region" description="Helical" evidence="1">
    <location>
        <begin position="51"/>
        <end position="70"/>
    </location>
</feature>
<keyword evidence="3" id="KW-0418">Kinase</keyword>
<dbReference type="GO" id="GO:0016020">
    <property type="term" value="C:membrane"/>
    <property type="evidence" value="ECO:0007669"/>
    <property type="project" value="InterPro"/>
</dbReference>
<feature type="domain" description="Signal transduction histidine kinase internal region" evidence="2">
    <location>
        <begin position="135"/>
        <end position="213"/>
    </location>
</feature>
<protein>
    <submittedName>
        <fullName evidence="3">Histidine kinase</fullName>
    </submittedName>
</protein>
<feature type="transmembrane region" description="Helical" evidence="1">
    <location>
        <begin position="90"/>
        <end position="108"/>
    </location>
</feature>
<dbReference type="Pfam" id="PF06580">
    <property type="entry name" value="His_kinase"/>
    <property type="match status" value="1"/>
</dbReference>
<dbReference type="InterPro" id="IPR010559">
    <property type="entry name" value="Sig_transdc_His_kin_internal"/>
</dbReference>
<accession>A0A9X1HQB3</accession>
<comment type="caution">
    <text evidence="3">The sequence shown here is derived from an EMBL/GenBank/DDBJ whole genome shotgun (WGS) entry which is preliminary data.</text>
</comment>
<reference evidence="3" key="1">
    <citation type="submission" date="2021-09" db="EMBL/GenBank/DDBJ databases">
        <title>Fulvivirga sp. isolated from coastal sediment.</title>
        <authorList>
            <person name="Yu H."/>
        </authorList>
    </citation>
    <scope>NUCLEOTIDE SEQUENCE</scope>
    <source>
        <strain evidence="3">1062</strain>
    </source>
</reference>
<keyword evidence="4" id="KW-1185">Reference proteome</keyword>